<protein>
    <submittedName>
        <fullName evidence="2">Helix-hairpin-helix domain-containing protein</fullName>
    </submittedName>
</protein>
<dbReference type="SUPFAM" id="SSF47781">
    <property type="entry name" value="RuvA domain 2-like"/>
    <property type="match status" value="2"/>
</dbReference>
<dbReference type="AlphaFoldDB" id="A0A5C4SIJ7"/>
<evidence type="ECO:0000313" key="3">
    <source>
        <dbReference type="Proteomes" id="UP000308713"/>
    </source>
</evidence>
<evidence type="ECO:0000313" key="2">
    <source>
        <dbReference type="EMBL" id="TNJ43563.1"/>
    </source>
</evidence>
<gene>
    <name evidence="2" type="ORF">FGF67_11665</name>
</gene>
<organism evidence="2 3">
    <name type="scientific">Allotamlana fucoidanivorans</name>
    <dbReference type="NCBI Taxonomy" id="2583814"/>
    <lineage>
        <taxon>Bacteria</taxon>
        <taxon>Pseudomonadati</taxon>
        <taxon>Bacteroidota</taxon>
        <taxon>Flavobacteriia</taxon>
        <taxon>Flavobacteriales</taxon>
        <taxon>Flavobacteriaceae</taxon>
        <taxon>Allotamlana</taxon>
    </lineage>
</organism>
<dbReference type="Proteomes" id="UP000308713">
    <property type="component" value="Unassembled WGS sequence"/>
</dbReference>
<reference evidence="2 3" key="1">
    <citation type="submission" date="2019-05" db="EMBL/GenBank/DDBJ databases">
        <title>Tamlana fucoidanivorans sp. nov., isolated from the surface of algae collected from Fujian province in China.</title>
        <authorList>
            <person name="Li J."/>
        </authorList>
    </citation>
    <scope>NUCLEOTIDE SEQUENCE [LARGE SCALE GENOMIC DNA]</scope>
    <source>
        <strain evidence="2 3">CW2-9</strain>
    </source>
</reference>
<dbReference type="InterPro" id="IPR051675">
    <property type="entry name" value="Endo/Exo/Phosphatase_dom_1"/>
</dbReference>
<dbReference type="Pfam" id="PF12836">
    <property type="entry name" value="HHH_3"/>
    <property type="match status" value="2"/>
</dbReference>
<dbReference type="GO" id="GO:0015627">
    <property type="term" value="C:type II protein secretion system complex"/>
    <property type="evidence" value="ECO:0007669"/>
    <property type="project" value="TreeGrafter"/>
</dbReference>
<dbReference type="RefSeq" id="WP_139697927.1">
    <property type="nucleotide sequence ID" value="NZ_CP074074.1"/>
</dbReference>
<name>A0A5C4SIJ7_9FLAO</name>
<dbReference type="Gene3D" id="1.10.150.320">
    <property type="entry name" value="Photosystem II 12 kDa extrinsic protein"/>
    <property type="match status" value="2"/>
</dbReference>
<comment type="caution">
    <text evidence="2">The sequence shown here is derived from an EMBL/GenBank/DDBJ whole genome shotgun (WGS) entry which is preliminary data.</text>
</comment>
<accession>A0A5C4SIJ7</accession>
<dbReference type="GO" id="GO:0015628">
    <property type="term" value="P:protein secretion by the type II secretion system"/>
    <property type="evidence" value="ECO:0007669"/>
    <property type="project" value="TreeGrafter"/>
</dbReference>
<keyword evidence="1" id="KW-1133">Transmembrane helix</keyword>
<proteinExistence type="predicted"/>
<dbReference type="PANTHER" id="PTHR21180:SF32">
    <property type="entry name" value="ENDONUCLEASE_EXONUCLEASE_PHOSPHATASE FAMILY DOMAIN-CONTAINING PROTEIN 1"/>
    <property type="match status" value="1"/>
</dbReference>
<sequence length="290" mass="33838">MKSHFQFSKKQRHGIFLLLILIVLFQCLYFFISAPLEPLVVNEEALLLFEKEVDSLRQLEIKEKSTEITPFNPNFITDYKGYVLGMSNVEIDRLLQFRKDNKWINSSKQFQEVTQVSDSLLEVLSPYFKFPEWINNSSIKKASAKNTSRITYQKKDLNQATAGELQVVNGVGEVLSNRIIKFRNRFKGGFADEVELYEVYDLSPEVIQSILKVFELKTPRSIKTFNINTITVNQLVTIPYIDYELAHQIIEQRQLKEGYNSIDELQKVKGFPVNKIDIIKLYLHLEKETR</sequence>
<dbReference type="PANTHER" id="PTHR21180">
    <property type="entry name" value="ENDONUCLEASE/EXONUCLEASE/PHOSPHATASE FAMILY DOMAIN-CONTAINING PROTEIN 1"/>
    <property type="match status" value="1"/>
</dbReference>
<dbReference type="EMBL" id="VDCS01000010">
    <property type="protein sequence ID" value="TNJ43563.1"/>
    <property type="molecule type" value="Genomic_DNA"/>
</dbReference>
<evidence type="ECO:0000256" key="1">
    <source>
        <dbReference type="SAM" id="Phobius"/>
    </source>
</evidence>
<keyword evidence="1" id="KW-0812">Transmembrane</keyword>
<keyword evidence="1" id="KW-0472">Membrane</keyword>
<feature type="transmembrane region" description="Helical" evidence="1">
    <location>
        <begin position="12"/>
        <end position="32"/>
    </location>
</feature>
<dbReference type="InterPro" id="IPR010994">
    <property type="entry name" value="RuvA_2-like"/>
</dbReference>
<dbReference type="OrthoDB" id="981124at2"/>
<keyword evidence="3" id="KW-1185">Reference proteome</keyword>